<dbReference type="Proteomes" id="UP000663671">
    <property type="component" value="Chromosome 1"/>
</dbReference>
<protein>
    <submittedName>
        <fullName evidence="1">Uncharacterized protein</fullName>
    </submittedName>
</protein>
<name>A0A8A1MH70_AJECA</name>
<evidence type="ECO:0000313" key="2">
    <source>
        <dbReference type="Proteomes" id="UP000663671"/>
    </source>
</evidence>
<proteinExistence type="predicted"/>
<evidence type="ECO:0000313" key="1">
    <source>
        <dbReference type="EMBL" id="QSS64013.1"/>
    </source>
</evidence>
<sequence>MDDTPGANAGTKKGYVVKYFAGSRWTIMVSCLEQGVLLGSFRCNGAVERAVGGGCWWTLVDVGGEERLASSASGLFYVQTSSLLWQSPEALLELLHAPSPSSLALLIESAGSKDGCVVETPLSFGDSDCSSSSPFINVFYDLLSPWLRVSWQHRTGMKLRSRVSFSQVAVLLLPERILTFSSQRFRADVVRMRAGEVRPAVFQH</sequence>
<dbReference type="EMBL" id="CP069114">
    <property type="protein sequence ID" value="QSS64013.1"/>
    <property type="molecule type" value="Genomic_DNA"/>
</dbReference>
<accession>A0A8A1MH70</accession>
<reference evidence="1" key="1">
    <citation type="submission" date="2021-01" db="EMBL/GenBank/DDBJ databases">
        <title>Chromosome-level genome assembly of a human fungal pathogen reveals clustering of transcriptionally co-regulated genes.</title>
        <authorList>
            <person name="Voorhies M."/>
            <person name="Cohen S."/>
            <person name="Shea T.P."/>
            <person name="Petrus S."/>
            <person name="Munoz J.F."/>
            <person name="Poplawski S."/>
            <person name="Goldman W.E."/>
            <person name="Michael T."/>
            <person name="Cuomo C.A."/>
            <person name="Sil A."/>
            <person name="Beyhan S."/>
        </authorList>
    </citation>
    <scope>NUCLEOTIDE SEQUENCE</scope>
    <source>
        <strain evidence="1">WU24</strain>
    </source>
</reference>
<dbReference type="VEuPathDB" id="FungiDB:I7I51_01074"/>
<dbReference type="AlphaFoldDB" id="A0A8A1MH70"/>
<gene>
    <name evidence="1" type="ORF">I7I51_01074</name>
</gene>
<organism evidence="1 2">
    <name type="scientific">Ajellomyces capsulatus</name>
    <name type="common">Darling's disease fungus</name>
    <name type="synonym">Histoplasma capsulatum</name>
    <dbReference type="NCBI Taxonomy" id="5037"/>
    <lineage>
        <taxon>Eukaryota</taxon>
        <taxon>Fungi</taxon>
        <taxon>Dikarya</taxon>
        <taxon>Ascomycota</taxon>
        <taxon>Pezizomycotina</taxon>
        <taxon>Eurotiomycetes</taxon>
        <taxon>Eurotiomycetidae</taxon>
        <taxon>Onygenales</taxon>
        <taxon>Ajellomycetaceae</taxon>
        <taxon>Histoplasma</taxon>
    </lineage>
</organism>